<dbReference type="OrthoDB" id="205214at2157"/>
<dbReference type="Pfam" id="PF26503">
    <property type="entry name" value="DUF8167_3rd"/>
    <property type="match status" value="1"/>
</dbReference>
<feature type="transmembrane region" description="Helical" evidence="2">
    <location>
        <begin position="24"/>
        <end position="45"/>
    </location>
</feature>
<feature type="compositionally biased region" description="Acidic residues" evidence="1">
    <location>
        <begin position="262"/>
        <end position="273"/>
    </location>
</feature>
<name>A0A2I8VM21_9EURY</name>
<protein>
    <submittedName>
        <fullName evidence="4">Potassium transporter TrkA</fullName>
    </submittedName>
</protein>
<evidence type="ECO:0000256" key="2">
    <source>
        <dbReference type="SAM" id="Phobius"/>
    </source>
</evidence>
<dbReference type="GO" id="GO:0008324">
    <property type="term" value="F:monoatomic cation transmembrane transporter activity"/>
    <property type="evidence" value="ECO:0007669"/>
    <property type="project" value="InterPro"/>
</dbReference>
<dbReference type="InterPro" id="IPR058480">
    <property type="entry name" value="DUF8167_N"/>
</dbReference>
<dbReference type="Pfam" id="PF26502">
    <property type="entry name" value="DUF8167_2nd"/>
    <property type="match status" value="1"/>
</dbReference>
<proteinExistence type="predicted"/>
<keyword evidence="2" id="KW-0472">Membrane</keyword>
<evidence type="ECO:0000256" key="1">
    <source>
        <dbReference type="SAM" id="MobiDB-lite"/>
    </source>
</evidence>
<dbReference type="Pfam" id="PF26501">
    <property type="entry name" value="DUF8167"/>
    <property type="match status" value="1"/>
</dbReference>
<evidence type="ECO:0000259" key="3">
    <source>
        <dbReference type="PROSITE" id="PS51202"/>
    </source>
</evidence>
<keyword evidence="5" id="KW-1185">Reference proteome</keyword>
<dbReference type="InterPro" id="IPR058604">
    <property type="entry name" value="DUF8167_3rd"/>
</dbReference>
<dbReference type="EMBL" id="CP026309">
    <property type="protein sequence ID" value="AUV82982.1"/>
    <property type="molecule type" value="Genomic_DNA"/>
</dbReference>
<feature type="domain" description="RCK C-terminal" evidence="3">
    <location>
        <begin position="332"/>
        <end position="412"/>
    </location>
</feature>
<dbReference type="InterPro" id="IPR036721">
    <property type="entry name" value="RCK_C_sf"/>
</dbReference>
<dbReference type="Proteomes" id="UP000236584">
    <property type="component" value="Chromosome"/>
</dbReference>
<feature type="transmembrane region" description="Helical" evidence="2">
    <location>
        <begin position="57"/>
        <end position="78"/>
    </location>
</feature>
<dbReference type="AlphaFoldDB" id="A0A2I8VM21"/>
<keyword evidence="2" id="KW-1133">Transmembrane helix</keyword>
<evidence type="ECO:0000313" key="5">
    <source>
        <dbReference type="Proteomes" id="UP000236584"/>
    </source>
</evidence>
<evidence type="ECO:0000313" key="4">
    <source>
        <dbReference type="EMBL" id="AUV82982.1"/>
    </source>
</evidence>
<dbReference type="SUPFAM" id="SSF116726">
    <property type="entry name" value="TrkA C-terminal domain-like"/>
    <property type="match status" value="1"/>
</dbReference>
<dbReference type="InterPro" id="IPR058603">
    <property type="entry name" value="DUF8167_2nd"/>
</dbReference>
<dbReference type="InterPro" id="IPR006037">
    <property type="entry name" value="RCK_C"/>
</dbReference>
<dbReference type="GeneID" id="35593651"/>
<accession>A0A2I8VM21</accession>
<dbReference type="GO" id="GO:0006813">
    <property type="term" value="P:potassium ion transport"/>
    <property type="evidence" value="ECO:0007669"/>
    <property type="project" value="InterPro"/>
</dbReference>
<gene>
    <name evidence="4" type="ORF">C2R22_16125</name>
</gene>
<sequence>MSGLVFLQNVSLDSPTLVEDVARLLAFVFAAGTVSGLSALVFRWYTREPVPLGVSTVLGLSVVALYLNTVGLFSQLVVGRGATIFEFDAVVFNVVAIGLAAFATPVGRRVGDRVATDVFAVAGAKELDAEVSRIVRTVGRVTAVTLPEADDIEDMESYDPVSAELKEEMGAKTLLFPNRLTIEELRDRLITRLKDDYRVGYVDVELTERGVVEYLAVGSRAAGLGPTLGHGTVALSLRADPANAASPGDLVQVWRPGGVDPEPPESDDTDGVDPTEPAEGTRRPPERLFTAELRATNGDVVTLAADATDVGKVDATTTYRLVSLPAEPRADREFASLLRVADETMAAVTVPEGSEIVGETLGSLDVTVAAVRPASGTVQAIPTRSRLIEPGDTLYVVARPEVLRRLEARTSVVVEVPPTAAEAMEAPAD</sequence>
<feature type="transmembrane region" description="Helical" evidence="2">
    <location>
        <begin position="84"/>
        <end position="103"/>
    </location>
</feature>
<organism evidence="4 5">
    <name type="scientific">Salinigranum rubrum</name>
    <dbReference type="NCBI Taxonomy" id="755307"/>
    <lineage>
        <taxon>Archaea</taxon>
        <taxon>Methanobacteriati</taxon>
        <taxon>Methanobacteriota</taxon>
        <taxon>Stenosarchaea group</taxon>
        <taxon>Halobacteria</taxon>
        <taxon>Halobacteriales</taxon>
        <taxon>Haloferacaceae</taxon>
        <taxon>Salinigranum</taxon>
    </lineage>
</organism>
<dbReference type="Gene3D" id="3.30.70.1450">
    <property type="entry name" value="Regulator of K+ conductance, C-terminal domain"/>
    <property type="match status" value="1"/>
</dbReference>
<keyword evidence="2" id="KW-0812">Transmembrane</keyword>
<dbReference type="KEGG" id="srub:C2R22_16125"/>
<dbReference type="RefSeq" id="WP_103426671.1">
    <property type="nucleotide sequence ID" value="NZ_CP026309.1"/>
</dbReference>
<dbReference type="Pfam" id="PF02080">
    <property type="entry name" value="TrkA_C"/>
    <property type="match status" value="1"/>
</dbReference>
<dbReference type="PROSITE" id="PS51202">
    <property type="entry name" value="RCK_C"/>
    <property type="match status" value="1"/>
</dbReference>
<reference evidence="4 5" key="1">
    <citation type="submission" date="2018-01" db="EMBL/GenBank/DDBJ databases">
        <title>Complete genome sequence of Salinigranum rubrum GX10T, an extremely halophilic archaeon isolated from a marine solar saltern.</title>
        <authorList>
            <person name="Han S."/>
        </authorList>
    </citation>
    <scope>NUCLEOTIDE SEQUENCE [LARGE SCALE GENOMIC DNA]</scope>
    <source>
        <strain evidence="4 5">GX10</strain>
    </source>
</reference>
<feature type="region of interest" description="Disordered" evidence="1">
    <location>
        <begin position="246"/>
        <end position="285"/>
    </location>
</feature>